<dbReference type="PhylomeDB" id="A0A0G4ELW9"/>
<feature type="compositionally biased region" description="Polar residues" evidence="5">
    <location>
        <begin position="700"/>
        <end position="710"/>
    </location>
</feature>
<feature type="compositionally biased region" description="Polar residues" evidence="5">
    <location>
        <begin position="734"/>
        <end position="758"/>
    </location>
</feature>
<dbReference type="InterPro" id="IPR044791">
    <property type="entry name" value="Beta-glucanase/XTH"/>
</dbReference>
<dbReference type="InterPro" id="IPR003609">
    <property type="entry name" value="Pan_app"/>
</dbReference>
<keyword evidence="11" id="KW-1185">Reference proteome</keyword>
<protein>
    <recommendedName>
        <fullName evidence="12">GH16 domain-containing protein</fullName>
    </recommendedName>
</protein>
<feature type="signal peptide" evidence="7">
    <location>
        <begin position="1"/>
        <end position="22"/>
    </location>
</feature>
<keyword evidence="3" id="KW-1015">Disulfide bond</keyword>
<sequence length="859" mass="94860">MRRLLPCSSSWLSFLFVTVVVSQCPSDGEDGGLAFDARWGSCQKLLQGGGAISKDVYLYGRFESRLQAINCSGVLVSFFLYNPKSEDDSNGWQEIDVEVFGKDDAATLQTNIIGGVDGNRTLSQQLHHSPDGMSFAERLHTFAIEWTPEYVRWLVDGTEIRYVSDGDDDVSVPSRPMELHQSVWVVHPYIEDWGGAFDDKSCALPARAEFDWVRVWDYDLQTRAFTPAYEEHFSKDGKVLEAWKGGDWVLVESSFLLSRSDFSKSTVRQEGGRLTIALRHSDMTTLPDPYGRDFCYEKATRYQPSAGGELTVPIRNPVLGDLGYPSFPISSAKDCQRTCQAHPRCRHFSFTEPHTCRVFSHIQADKTQQHHNSTAGPRYCVHWCFADEKDHSSLSRGGALWSESAETFKECQQWCTGDGRCGGVVYDMRTTTCSLKGWSTHQLADDEYNRTTHHGIGITHTRDRRPIMASRKIACGWPLPNDKLPAVFRENSKTHHVVLPVLVGAIGAALFLLLLLWLLRSYYVWKEGGPFLCWGPVPHHLRNKHGTSPMKALISPIGRQPGPGRTRHTDNHGEGRRVATSKRPPRCAHPPPAPEEAGVPPSHRSTGSADETGRATEEEPEAPPSAGDRTQTSLGPSMSLMTTTPSSGETGDASPVPAIISMDTHRRSVAVVKEQEDAHTPEATKAAPPTGSSRAWRPWSMSSTPVSTPNPLAVWLASRSKSRPPERSRPQANGAATSPSTDLPVSPYTRQQYRSKTNPGRLEQPSTEEEEQVEQHDPTPIKVDPPKPSPNPDDEQAAPVDGVPGERDRQGHGDGDGGGEVHPMTPAGLNSEGLKAVVRALTRGKKHRSTGERKSEREK</sequence>
<keyword evidence="7" id="KW-0732">Signal</keyword>
<reference evidence="10 11" key="1">
    <citation type="submission" date="2014-11" db="EMBL/GenBank/DDBJ databases">
        <authorList>
            <person name="Zhu J."/>
            <person name="Qi W."/>
            <person name="Song R."/>
        </authorList>
    </citation>
    <scope>NUCLEOTIDE SEQUENCE [LARGE SCALE GENOMIC DNA]</scope>
</reference>
<feature type="compositionally biased region" description="Low complexity" evidence="5">
    <location>
        <begin position="636"/>
        <end position="647"/>
    </location>
</feature>
<keyword evidence="6" id="KW-0472">Membrane</keyword>
<dbReference type="Proteomes" id="UP000041254">
    <property type="component" value="Unassembled WGS sequence"/>
</dbReference>
<dbReference type="SUPFAM" id="SSF49899">
    <property type="entry name" value="Concanavalin A-like lectins/glucanases"/>
    <property type="match status" value="1"/>
</dbReference>
<feature type="region of interest" description="Disordered" evidence="5">
    <location>
        <begin position="545"/>
        <end position="834"/>
    </location>
</feature>
<feature type="transmembrane region" description="Helical" evidence="6">
    <location>
        <begin position="497"/>
        <end position="519"/>
    </location>
</feature>
<keyword evidence="4" id="KW-0326">Glycosidase</keyword>
<keyword evidence="1" id="KW-0677">Repeat</keyword>
<dbReference type="PROSITE" id="PS51762">
    <property type="entry name" value="GH16_2"/>
    <property type="match status" value="1"/>
</dbReference>
<keyword evidence="6" id="KW-1133">Transmembrane helix</keyword>
<feature type="compositionally biased region" description="Basic and acidic residues" evidence="5">
    <location>
        <begin position="673"/>
        <end position="682"/>
    </location>
</feature>
<evidence type="ECO:0000256" key="3">
    <source>
        <dbReference type="ARBA" id="ARBA00023157"/>
    </source>
</evidence>
<feature type="chain" id="PRO_5005187519" description="GH16 domain-containing protein" evidence="7">
    <location>
        <begin position="23"/>
        <end position="859"/>
    </location>
</feature>
<keyword evidence="2" id="KW-0378">Hydrolase</keyword>
<dbReference type="GO" id="GO:0006508">
    <property type="term" value="P:proteolysis"/>
    <property type="evidence" value="ECO:0007669"/>
    <property type="project" value="InterPro"/>
</dbReference>
<gene>
    <name evidence="10" type="ORF">Vbra_12469</name>
</gene>
<dbReference type="SMART" id="SM00223">
    <property type="entry name" value="APPLE"/>
    <property type="match status" value="1"/>
</dbReference>
<dbReference type="GO" id="GO:0005576">
    <property type="term" value="C:extracellular region"/>
    <property type="evidence" value="ECO:0007669"/>
    <property type="project" value="InterPro"/>
</dbReference>
<feature type="domain" description="Apple" evidence="8">
    <location>
        <begin position="295"/>
        <end position="380"/>
    </location>
</feature>
<evidence type="ECO:0008006" key="12">
    <source>
        <dbReference type="Google" id="ProtNLM"/>
    </source>
</evidence>
<dbReference type="VEuPathDB" id="CryptoDB:Vbra_12469"/>
<keyword evidence="6" id="KW-0812">Transmembrane</keyword>
<evidence type="ECO:0000256" key="2">
    <source>
        <dbReference type="ARBA" id="ARBA00022801"/>
    </source>
</evidence>
<evidence type="ECO:0000259" key="8">
    <source>
        <dbReference type="PROSITE" id="PS50948"/>
    </source>
</evidence>
<feature type="compositionally biased region" description="Basic and acidic residues" evidence="5">
    <location>
        <begin position="567"/>
        <end position="577"/>
    </location>
</feature>
<dbReference type="EMBL" id="CDMY01000270">
    <property type="protein sequence ID" value="CEL98418.1"/>
    <property type="molecule type" value="Genomic_DNA"/>
</dbReference>
<feature type="compositionally biased region" description="Basic and acidic residues" evidence="5">
    <location>
        <begin position="804"/>
        <end position="815"/>
    </location>
</feature>
<name>A0A0G4ELW9_VITBC</name>
<dbReference type="GO" id="GO:0004553">
    <property type="term" value="F:hydrolase activity, hydrolyzing O-glycosyl compounds"/>
    <property type="evidence" value="ECO:0007669"/>
    <property type="project" value="InterPro"/>
</dbReference>
<dbReference type="InterPro" id="IPR013320">
    <property type="entry name" value="ConA-like_dom_sf"/>
</dbReference>
<dbReference type="PROSITE" id="PS50948">
    <property type="entry name" value="PAN"/>
    <property type="match status" value="1"/>
</dbReference>
<dbReference type="AlphaFoldDB" id="A0A0G4ELW9"/>
<evidence type="ECO:0000256" key="6">
    <source>
        <dbReference type="SAM" id="Phobius"/>
    </source>
</evidence>
<dbReference type="InterPro" id="IPR000757">
    <property type="entry name" value="Beta-glucanase-like"/>
</dbReference>
<dbReference type="InterPro" id="IPR000177">
    <property type="entry name" value="Apple"/>
</dbReference>
<dbReference type="GO" id="GO:0005975">
    <property type="term" value="P:carbohydrate metabolic process"/>
    <property type="evidence" value="ECO:0007669"/>
    <property type="project" value="InterPro"/>
</dbReference>
<evidence type="ECO:0000313" key="11">
    <source>
        <dbReference type="Proteomes" id="UP000041254"/>
    </source>
</evidence>
<evidence type="ECO:0000256" key="4">
    <source>
        <dbReference type="ARBA" id="ARBA00023295"/>
    </source>
</evidence>
<evidence type="ECO:0000259" key="9">
    <source>
        <dbReference type="PROSITE" id="PS51762"/>
    </source>
</evidence>
<dbReference type="OrthoDB" id="419959at2759"/>
<feature type="domain" description="GH16" evidence="9">
    <location>
        <begin position="7"/>
        <end position="221"/>
    </location>
</feature>
<organism evidence="10 11">
    <name type="scientific">Vitrella brassicaformis (strain CCMP3155)</name>
    <dbReference type="NCBI Taxonomy" id="1169540"/>
    <lineage>
        <taxon>Eukaryota</taxon>
        <taxon>Sar</taxon>
        <taxon>Alveolata</taxon>
        <taxon>Colpodellida</taxon>
        <taxon>Vitrellaceae</taxon>
        <taxon>Vitrella</taxon>
    </lineage>
</organism>
<dbReference type="SUPFAM" id="SSF57414">
    <property type="entry name" value="Hairpin loop containing domain-like"/>
    <property type="match status" value="1"/>
</dbReference>
<dbReference type="Gene3D" id="3.50.4.10">
    <property type="entry name" value="Hepatocyte Growth Factor"/>
    <property type="match status" value="2"/>
</dbReference>
<accession>A0A0G4ELW9</accession>
<evidence type="ECO:0000256" key="1">
    <source>
        <dbReference type="ARBA" id="ARBA00022737"/>
    </source>
</evidence>
<evidence type="ECO:0000313" key="10">
    <source>
        <dbReference type="EMBL" id="CEL98418.1"/>
    </source>
</evidence>
<dbReference type="PANTHER" id="PTHR31062">
    <property type="entry name" value="XYLOGLUCAN ENDOTRANSGLUCOSYLASE/HYDROLASE PROTEIN 8-RELATED"/>
    <property type="match status" value="1"/>
</dbReference>
<evidence type="ECO:0000256" key="7">
    <source>
        <dbReference type="SAM" id="SignalP"/>
    </source>
</evidence>
<feature type="compositionally biased region" description="Basic and acidic residues" evidence="5">
    <location>
        <begin position="849"/>
        <end position="859"/>
    </location>
</feature>
<dbReference type="InParanoid" id="A0A0G4ELW9"/>
<dbReference type="Pfam" id="PF00024">
    <property type="entry name" value="PAN_1"/>
    <property type="match status" value="2"/>
</dbReference>
<dbReference type="Pfam" id="PF00722">
    <property type="entry name" value="Glyco_hydro_16"/>
    <property type="match status" value="1"/>
</dbReference>
<proteinExistence type="predicted"/>
<feature type="region of interest" description="Disordered" evidence="5">
    <location>
        <begin position="840"/>
        <end position="859"/>
    </location>
</feature>
<evidence type="ECO:0000256" key="5">
    <source>
        <dbReference type="SAM" id="MobiDB-lite"/>
    </source>
</evidence>
<dbReference type="Gene3D" id="2.60.120.200">
    <property type="match status" value="1"/>
</dbReference>